<organism evidence="2 3">
    <name type="scientific">Actinomadura physcomitrii</name>
    <dbReference type="NCBI Taxonomy" id="2650748"/>
    <lineage>
        <taxon>Bacteria</taxon>
        <taxon>Bacillati</taxon>
        <taxon>Actinomycetota</taxon>
        <taxon>Actinomycetes</taxon>
        <taxon>Streptosporangiales</taxon>
        <taxon>Thermomonosporaceae</taxon>
        <taxon>Actinomadura</taxon>
    </lineage>
</organism>
<reference evidence="2" key="1">
    <citation type="submission" date="2019-12" db="EMBL/GenBank/DDBJ databases">
        <title>Actinomadura physcomitrii sp. nov., a novel actinomycete isolated from moss [Physcomitrium sphaericum (Ludw) Fuernr].</title>
        <authorList>
            <person name="Zhuang X."/>
        </authorList>
    </citation>
    <scope>NUCLEOTIDE SEQUENCE [LARGE SCALE GENOMIC DNA]</scope>
    <source>
        <strain evidence="2">LD22</strain>
    </source>
</reference>
<evidence type="ECO:0000313" key="2">
    <source>
        <dbReference type="EMBL" id="MWA07165.1"/>
    </source>
</evidence>
<evidence type="ECO:0000256" key="1">
    <source>
        <dbReference type="SAM" id="Coils"/>
    </source>
</evidence>
<keyword evidence="1" id="KW-0175">Coiled coil</keyword>
<dbReference type="EMBL" id="WBMS02000065">
    <property type="protein sequence ID" value="MWA07165.1"/>
    <property type="molecule type" value="Genomic_DNA"/>
</dbReference>
<proteinExistence type="predicted"/>
<dbReference type="AlphaFoldDB" id="A0A6I4MQZ5"/>
<feature type="coiled-coil region" evidence="1">
    <location>
        <begin position="332"/>
        <end position="359"/>
    </location>
</feature>
<sequence length="486" mass="55128">MHLVTTGHIETVTCNAHAKGILCTAVMQRWAALNARQLSVLRRIENDADEVSAKRSELGTTVQALRNRGLVKTSWRNGVWRVEITDAGLFYLQHGHHPDRPEPGDSINVLPKRGPVESAAADLISALRHAEGETIRIEEPDDATRARYRKAINAAKRRGLVPEGRQLLHTGRDTGPLIIKLGEDGPAAKTDWNRIRLRVRDEVTGGDLLELLGRDQQLLKVSDGTRKRAVDLVQVLVRRADRRGHAVAASRKSRYLLLRVRDHAFTITISEEVDEVPRLLPANDPRVRHAYDWQRIKPPEYDSVPSGRLRIELSPRTPEAKEWADRGRSKIETKLTEVIDEAERQAEQAEEQARARQRAHQAWLVEYEKQQAEEERKQAVTRAEWKSAMDTARGRAIEELRDKTFGDALLKWLIARQIREFCTELERAAAAVGTPEAAAEWVAWARSRADQLDPVLDLRGLAEHFHPEVGPDDLRAHLVRQPHFVR</sequence>
<comment type="caution">
    <text evidence="2">The sequence shown here is derived from an EMBL/GenBank/DDBJ whole genome shotgun (WGS) entry which is preliminary data.</text>
</comment>
<gene>
    <name evidence="2" type="ORF">F8568_043885</name>
</gene>
<evidence type="ECO:0000313" key="3">
    <source>
        <dbReference type="Proteomes" id="UP000462055"/>
    </source>
</evidence>
<accession>A0A6I4MQZ5</accession>
<evidence type="ECO:0008006" key="4">
    <source>
        <dbReference type="Google" id="ProtNLM"/>
    </source>
</evidence>
<name>A0A6I4MQZ5_9ACTN</name>
<dbReference type="RefSeq" id="WP_151600071.1">
    <property type="nucleotide sequence ID" value="NZ_WBMS02000065.1"/>
</dbReference>
<protein>
    <recommendedName>
        <fullName evidence="4">PE-PGRS family protein</fullName>
    </recommendedName>
</protein>
<dbReference type="Proteomes" id="UP000462055">
    <property type="component" value="Unassembled WGS sequence"/>
</dbReference>
<keyword evidence="3" id="KW-1185">Reference proteome</keyword>